<dbReference type="CDD" id="cd04413">
    <property type="entry name" value="NDPk_I"/>
    <property type="match status" value="1"/>
</dbReference>
<dbReference type="EMBL" id="JASBNA010000015">
    <property type="protein sequence ID" value="KAK7686831.1"/>
    <property type="molecule type" value="Genomic_DNA"/>
</dbReference>
<dbReference type="PRINTS" id="PR01243">
    <property type="entry name" value="NUCDPKINASE"/>
</dbReference>
<dbReference type="PROSITE" id="PS00469">
    <property type="entry name" value="NDPK"/>
    <property type="match status" value="1"/>
</dbReference>
<evidence type="ECO:0000256" key="8">
    <source>
        <dbReference type="ARBA" id="ARBA00022840"/>
    </source>
</evidence>
<proteinExistence type="inferred from homology"/>
<organism evidence="14 15">
    <name type="scientific">Cerrena zonata</name>
    <dbReference type="NCBI Taxonomy" id="2478898"/>
    <lineage>
        <taxon>Eukaryota</taxon>
        <taxon>Fungi</taxon>
        <taxon>Dikarya</taxon>
        <taxon>Basidiomycota</taxon>
        <taxon>Agaricomycotina</taxon>
        <taxon>Agaricomycetes</taxon>
        <taxon>Polyporales</taxon>
        <taxon>Cerrenaceae</taxon>
        <taxon>Cerrena</taxon>
    </lineage>
</organism>
<evidence type="ECO:0000256" key="9">
    <source>
        <dbReference type="PROSITE-ProRule" id="PRU00706"/>
    </source>
</evidence>
<dbReference type="NCBIfam" id="NF001908">
    <property type="entry name" value="PRK00668.1"/>
    <property type="match status" value="1"/>
</dbReference>
<dbReference type="Proteomes" id="UP001385951">
    <property type="component" value="Unassembled WGS sequence"/>
</dbReference>
<dbReference type="InterPro" id="IPR001564">
    <property type="entry name" value="Nucleoside_diP_kinase"/>
</dbReference>
<dbReference type="PROSITE" id="PS51374">
    <property type="entry name" value="NDPK_LIKE"/>
    <property type="match status" value="1"/>
</dbReference>
<comment type="catalytic activity">
    <reaction evidence="11">
        <text>a 2'-deoxyribonucleoside 5'-diphosphate + ATP = a 2'-deoxyribonucleoside 5'-triphosphate + ADP</text>
        <dbReference type="Rhea" id="RHEA:44640"/>
        <dbReference type="ChEBI" id="CHEBI:30616"/>
        <dbReference type="ChEBI" id="CHEBI:61560"/>
        <dbReference type="ChEBI" id="CHEBI:73316"/>
        <dbReference type="ChEBI" id="CHEBI:456216"/>
        <dbReference type="EC" id="2.7.4.6"/>
    </reaction>
</comment>
<evidence type="ECO:0000256" key="6">
    <source>
        <dbReference type="ARBA" id="ARBA00022741"/>
    </source>
</evidence>
<evidence type="ECO:0000256" key="12">
    <source>
        <dbReference type="SAM" id="MobiDB-lite"/>
    </source>
</evidence>
<comment type="similarity">
    <text evidence="2 9 10">Belongs to the NDK family.</text>
</comment>
<dbReference type="EC" id="2.7.4.6" evidence="3 11"/>
<evidence type="ECO:0000313" key="15">
    <source>
        <dbReference type="Proteomes" id="UP001385951"/>
    </source>
</evidence>
<sequence>MEPSRCSTSTSVRKPRDQELDQYIARLTGTGRTSAATAIHQDNSEAVFYFKDYFPSSTGHLNGVQRGLISAILGRFENRGFKLVGIKLTHPTEALLRDHYEDLQEKPFFPSLLSYMLSGPVLATVWEGKDVVKQGRAILGATNPLNSAPGTIRGDYAIDMGRNVAHGSDSVESANKEIALWFKKEELAEYKPALFERMSEGDLFDIPDSNDYKHDQGNGDLLLDTNNDINMNDSTHQDDMELDNNQEDEDAKNEDEDEEEEEEEEEEGEEEEDEEEEEGEDEEEDEEDEDDDNDNEDGKFMDAEEKFTDSKDDIPNAKPSDLNKEKTIDIDTKEDQKNDEAKQQLSNNQEVNEEDIEMDEIDKNEEENGKADDNEEPEKSEQSKTLTPLEFRQQTITKAKIATVFDIVPSVAIPYTSQCHSLAFTSGPKWILTGGEDGFIRKYDFFQSIEDQVQL</sequence>
<comment type="cofactor">
    <cofactor evidence="1">
        <name>Mg(2+)</name>
        <dbReference type="ChEBI" id="CHEBI:18420"/>
    </cofactor>
</comment>
<feature type="compositionally biased region" description="Acidic residues" evidence="12">
    <location>
        <begin position="240"/>
        <end position="295"/>
    </location>
</feature>
<evidence type="ECO:0000256" key="10">
    <source>
        <dbReference type="RuleBase" id="RU004011"/>
    </source>
</evidence>
<keyword evidence="6 11" id="KW-0547">Nucleotide-binding</keyword>
<gene>
    <name evidence="14" type="ORF">QCA50_009906</name>
</gene>
<reference evidence="14 15" key="1">
    <citation type="submission" date="2022-09" db="EMBL/GenBank/DDBJ databases">
        <authorList>
            <person name="Palmer J.M."/>
        </authorList>
    </citation>
    <scope>NUCLEOTIDE SEQUENCE [LARGE SCALE GENOMIC DNA]</scope>
    <source>
        <strain evidence="14 15">DSM 7382</strain>
    </source>
</reference>
<comment type="caution">
    <text evidence="9">Lacks conserved residue(s) required for the propagation of feature annotation.</text>
</comment>
<evidence type="ECO:0000256" key="4">
    <source>
        <dbReference type="ARBA" id="ARBA00017632"/>
    </source>
</evidence>
<evidence type="ECO:0000256" key="3">
    <source>
        <dbReference type="ARBA" id="ARBA00012966"/>
    </source>
</evidence>
<dbReference type="GO" id="GO:0006228">
    <property type="term" value="P:UTP biosynthetic process"/>
    <property type="evidence" value="ECO:0007669"/>
    <property type="project" value="InterPro"/>
</dbReference>
<dbReference type="PANTHER" id="PTHR11349">
    <property type="entry name" value="NUCLEOSIDE DIPHOSPHATE KINASE"/>
    <property type="match status" value="1"/>
</dbReference>
<evidence type="ECO:0000256" key="5">
    <source>
        <dbReference type="ARBA" id="ARBA00022679"/>
    </source>
</evidence>
<comment type="caution">
    <text evidence="14">The sequence shown here is derived from an EMBL/GenBank/DDBJ whole genome shotgun (WGS) entry which is preliminary data.</text>
</comment>
<dbReference type="SUPFAM" id="SSF54919">
    <property type="entry name" value="Nucleoside diphosphate kinase, NDK"/>
    <property type="match status" value="1"/>
</dbReference>
<dbReference type="FunFam" id="3.30.70.141:FF:000002">
    <property type="entry name" value="Nucleoside diphosphate kinase"/>
    <property type="match status" value="1"/>
</dbReference>
<evidence type="ECO:0000256" key="2">
    <source>
        <dbReference type="ARBA" id="ARBA00008142"/>
    </source>
</evidence>
<feature type="compositionally biased region" description="Polar residues" evidence="12">
    <location>
        <begin position="224"/>
        <end position="234"/>
    </location>
</feature>
<keyword evidence="7 11" id="KW-0418">Kinase</keyword>
<dbReference type="GO" id="GO:0006183">
    <property type="term" value="P:GTP biosynthetic process"/>
    <property type="evidence" value="ECO:0007669"/>
    <property type="project" value="InterPro"/>
</dbReference>
<protein>
    <recommendedName>
        <fullName evidence="4 11">Nucleoside diphosphate kinase</fullName>
        <ecNumber evidence="3 11">2.7.4.6</ecNumber>
    </recommendedName>
</protein>
<keyword evidence="5 11" id="KW-0808">Transferase</keyword>
<dbReference type="InterPro" id="IPR036850">
    <property type="entry name" value="NDK-like_dom_sf"/>
</dbReference>
<dbReference type="GO" id="GO:0004550">
    <property type="term" value="F:nucleoside diphosphate kinase activity"/>
    <property type="evidence" value="ECO:0007669"/>
    <property type="project" value="UniProtKB-EC"/>
</dbReference>
<feature type="compositionally biased region" description="Basic and acidic residues" evidence="12">
    <location>
        <begin position="366"/>
        <end position="382"/>
    </location>
</feature>
<dbReference type="InterPro" id="IPR034907">
    <property type="entry name" value="NDK-like_dom"/>
</dbReference>
<dbReference type="GO" id="GO:0006241">
    <property type="term" value="P:CTP biosynthetic process"/>
    <property type="evidence" value="ECO:0007669"/>
    <property type="project" value="InterPro"/>
</dbReference>
<name>A0AAW0G1C5_9APHY</name>
<accession>A0AAW0G1C5</accession>
<dbReference type="SMART" id="SM00562">
    <property type="entry name" value="NDK"/>
    <property type="match status" value="1"/>
</dbReference>
<evidence type="ECO:0000313" key="14">
    <source>
        <dbReference type="EMBL" id="KAK7686831.1"/>
    </source>
</evidence>
<keyword evidence="8 11" id="KW-0067">ATP-binding</keyword>
<dbReference type="Gene3D" id="3.30.70.141">
    <property type="entry name" value="Nucleoside diphosphate kinase-like domain"/>
    <property type="match status" value="1"/>
</dbReference>
<dbReference type="InterPro" id="IPR023005">
    <property type="entry name" value="Nucleoside_diP_kinase_AS"/>
</dbReference>
<evidence type="ECO:0000256" key="11">
    <source>
        <dbReference type="RuleBase" id="RU004013"/>
    </source>
</evidence>
<dbReference type="AlphaFoldDB" id="A0AAW0G1C5"/>
<evidence type="ECO:0000256" key="7">
    <source>
        <dbReference type="ARBA" id="ARBA00022777"/>
    </source>
</evidence>
<dbReference type="Pfam" id="PF00334">
    <property type="entry name" value="NDK"/>
    <property type="match status" value="1"/>
</dbReference>
<feature type="domain" description="Nucleoside diphosphate kinase-like" evidence="13">
    <location>
        <begin position="62"/>
        <end position="189"/>
    </location>
</feature>
<feature type="region of interest" description="Disordered" evidence="12">
    <location>
        <begin position="208"/>
        <end position="390"/>
    </location>
</feature>
<feature type="compositionally biased region" description="Acidic residues" evidence="12">
    <location>
        <begin position="351"/>
        <end position="365"/>
    </location>
</feature>
<evidence type="ECO:0000256" key="1">
    <source>
        <dbReference type="ARBA" id="ARBA00001946"/>
    </source>
</evidence>
<dbReference type="GO" id="GO:0005524">
    <property type="term" value="F:ATP binding"/>
    <property type="evidence" value="ECO:0007669"/>
    <property type="project" value="UniProtKB-KW"/>
</dbReference>
<evidence type="ECO:0000259" key="13">
    <source>
        <dbReference type="SMART" id="SM00562"/>
    </source>
</evidence>
<feature type="compositionally biased region" description="Basic and acidic residues" evidence="12">
    <location>
        <begin position="296"/>
        <end position="342"/>
    </location>
</feature>
<keyword evidence="15" id="KW-1185">Reference proteome</keyword>